<dbReference type="SUPFAM" id="SSF48452">
    <property type="entry name" value="TPR-like"/>
    <property type="match status" value="2"/>
</dbReference>
<accession>A0A835YU06</accession>
<comment type="caution">
    <text evidence="4">The sequence shown here is derived from an EMBL/GenBank/DDBJ whole genome shotgun (WGS) entry which is preliminary data.</text>
</comment>
<evidence type="ECO:0000313" key="5">
    <source>
        <dbReference type="Proteomes" id="UP000664859"/>
    </source>
</evidence>
<dbReference type="PANTHER" id="PTHR45641:SF19">
    <property type="entry name" value="NEPHROCYSTIN-3"/>
    <property type="match status" value="1"/>
</dbReference>
<feature type="region of interest" description="Disordered" evidence="3">
    <location>
        <begin position="209"/>
        <end position="231"/>
    </location>
</feature>
<evidence type="ECO:0000256" key="1">
    <source>
        <dbReference type="ARBA" id="ARBA00022737"/>
    </source>
</evidence>
<reference evidence="4" key="1">
    <citation type="submission" date="2021-02" db="EMBL/GenBank/DDBJ databases">
        <title>First Annotated Genome of the Yellow-green Alga Tribonema minus.</title>
        <authorList>
            <person name="Mahan K.M."/>
        </authorList>
    </citation>
    <scope>NUCLEOTIDE SEQUENCE</scope>
    <source>
        <strain evidence="4">UTEX B ZZ1240</strain>
    </source>
</reference>
<keyword evidence="1" id="KW-0677">Repeat</keyword>
<proteinExistence type="predicted"/>
<dbReference type="Gene3D" id="1.25.40.10">
    <property type="entry name" value="Tetratricopeptide repeat domain"/>
    <property type="match status" value="2"/>
</dbReference>
<protein>
    <recommendedName>
        <fullName evidence="6">Kinesin light chain</fullName>
    </recommendedName>
</protein>
<dbReference type="EMBL" id="JAFCMP010000423">
    <property type="protein sequence ID" value="KAG5180037.1"/>
    <property type="molecule type" value="Genomic_DNA"/>
</dbReference>
<gene>
    <name evidence="4" type="ORF">JKP88DRAFT_71082</name>
</gene>
<evidence type="ECO:0008006" key="6">
    <source>
        <dbReference type="Google" id="ProtNLM"/>
    </source>
</evidence>
<keyword evidence="5" id="KW-1185">Reference proteome</keyword>
<evidence type="ECO:0000256" key="3">
    <source>
        <dbReference type="SAM" id="MobiDB-lite"/>
    </source>
</evidence>
<evidence type="ECO:0000313" key="4">
    <source>
        <dbReference type="EMBL" id="KAG5180037.1"/>
    </source>
</evidence>
<dbReference type="AlphaFoldDB" id="A0A835YU06"/>
<sequence length="231" mass="25091">MAMQEAMYGQESAQYAASLYTLATSHASMGHMEEAEALFRRVLSILGPGVHYNAHNLVASCHISLAGMLLSQERDEEALTLLSEAVGMLGTTHPDAAPAMGAYATALLKARREEEALDMATQALNLRTRNGALVDAPECVNLLLVVGHIHRMREEMRQAEEMVRMSLGMAERVFGAESPYTARVMQALSECLRTEPGCFTEAEELGRKAREILSKSEQQGGGEGPPSPDDQ</sequence>
<dbReference type="InterPro" id="IPR011990">
    <property type="entry name" value="TPR-like_helical_dom_sf"/>
</dbReference>
<dbReference type="Proteomes" id="UP000664859">
    <property type="component" value="Unassembled WGS sequence"/>
</dbReference>
<organism evidence="4 5">
    <name type="scientific">Tribonema minus</name>
    <dbReference type="NCBI Taxonomy" id="303371"/>
    <lineage>
        <taxon>Eukaryota</taxon>
        <taxon>Sar</taxon>
        <taxon>Stramenopiles</taxon>
        <taxon>Ochrophyta</taxon>
        <taxon>PX clade</taxon>
        <taxon>Xanthophyceae</taxon>
        <taxon>Tribonematales</taxon>
        <taxon>Tribonemataceae</taxon>
        <taxon>Tribonema</taxon>
    </lineage>
</organism>
<name>A0A835YU06_9STRA</name>
<dbReference type="Pfam" id="PF13424">
    <property type="entry name" value="TPR_12"/>
    <property type="match status" value="2"/>
</dbReference>
<dbReference type="Pfam" id="PF13374">
    <property type="entry name" value="TPR_10"/>
    <property type="match status" value="1"/>
</dbReference>
<evidence type="ECO:0000256" key="2">
    <source>
        <dbReference type="ARBA" id="ARBA00022803"/>
    </source>
</evidence>
<dbReference type="PANTHER" id="PTHR45641">
    <property type="entry name" value="TETRATRICOPEPTIDE REPEAT PROTEIN (AFU_ORTHOLOGUE AFUA_6G03870)"/>
    <property type="match status" value="1"/>
</dbReference>
<keyword evidence="2" id="KW-0802">TPR repeat</keyword>